<reference evidence="3" key="1">
    <citation type="submission" date="2025-08" db="UniProtKB">
        <authorList>
            <consortium name="RefSeq"/>
        </authorList>
    </citation>
    <scope>IDENTIFICATION</scope>
    <source>
        <tissue evidence="3">Leaves</tissue>
    </source>
</reference>
<proteinExistence type="predicted"/>
<name>A0ABM4UYM8_COFAR</name>
<organism evidence="2 3">
    <name type="scientific">Coffea arabica</name>
    <name type="common">Arabian coffee</name>
    <dbReference type="NCBI Taxonomy" id="13443"/>
    <lineage>
        <taxon>Eukaryota</taxon>
        <taxon>Viridiplantae</taxon>
        <taxon>Streptophyta</taxon>
        <taxon>Embryophyta</taxon>
        <taxon>Tracheophyta</taxon>
        <taxon>Spermatophyta</taxon>
        <taxon>Magnoliopsida</taxon>
        <taxon>eudicotyledons</taxon>
        <taxon>Gunneridae</taxon>
        <taxon>Pentapetalae</taxon>
        <taxon>asterids</taxon>
        <taxon>lamiids</taxon>
        <taxon>Gentianales</taxon>
        <taxon>Rubiaceae</taxon>
        <taxon>Ixoroideae</taxon>
        <taxon>Gardenieae complex</taxon>
        <taxon>Bertiereae - Coffeeae clade</taxon>
        <taxon>Coffeeae</taxon>
        <taxon>Coffea</taxon>
    </lineage>
</organism>
<keyword evidence="2" id="KW-1185">Reference proteome</keyword>
<dbReference type="Proteomes" id="UP001652660">
    <property type="component" value="Chromosome 6e"/>
</dbReference>
<dbReference type="InterPro" id="IPR012337">
    <property type="entry name" value="RNaseH-like_sf"/>
</dbReference>
<sequence>MEVAQKLGIESLRVHSDSQLIVNQVLGNYEVKEEPLKKYVAKAHELRSLFKLFALEQISRSQNKRADALSKLASTSFGTLNKEVLVKVVKRRAYEQLDTTVIQVMNSWMDPIVRYLTTGELPSSKIEARKILLKSQRCVLPDGVLYRKSYLRPWLKCVTPEEGGYILRGLHEGICENHVGP</sequence>
<dbReference type="InterPro" id="IPR002156">
    <property type="entry name" value="RNaseH_domain"/>
</dbReference>
<dbReference type="CDD" id="cd09279">
    <property type="entry name" value="RNase_HI_like"/>
    <property type="match status" value="1"/>
</dbReference>
<accession>A0ABM4UYM8</accession>
<protein>
    <recommendedName>
        <fullName evidence="1">RNase H type-1 domain-containing protein</fullName>
    </recommendedName>
</protein>
<dbReference type="GeneID" id="140009931"/>
<dbReference type="Gene3D" id="3.30.420.10">
    <property type="entry name" value="Ribonuclease H-like superfamily/Ribonuclease H"/>
    <property type="match status" value="1"/>
</dbReference>
<dbReference type="PANTHER" id="PTHR48475">
    <property type="entry name" value="RIBONUCLEASE H"/>
    <property type="match status" value="1"/>
</dbReference>
<dbReference type="Pfam" id="PF13456">
    <property type="entry name" value="RVT_3"/>
    <property type="match status" value="1"/>
</dbReference>
<feature type="domain" description="RNase H type-1" evidence="1">
    <location>
        <begin position="1"/>
        <end position="72"/>
    </location>
</feature>
<dbReference type="RefSeq" id="XP_071912377.1">
    <property type="nucleotide sequence ID" value="XM_072056276.1"/>
</dbReference>
<dbReference type="PANTHER" id="PTHR48475:SF2">
    <property type="entry name" value="RIBONUCLEASE H"/>
    <property type="match status" value="1"/>
</dbReference>
<evidence type="ECO:0000313" key="2">
    <source>
        <dbReference type="Proteomes" id="UP001652660"/>
    </source>
</evidence>
<gene>
    <name evidence="3" type="primary">LOC140009931</name>
</gene>
<dbReference type="InterPro" id="IPR036397">
    <property type="entry name" value="RNaseH_sf"/>
</dbReference>
<evidence type="ECO:0000313" key="3">
    <source>
        <dbReference type="RefSeq" id="XP_071912377.1"/>
    </source>
</evidence>
<evidence type="ECO:0000259" key="1">
    <source>
        <dbReference type="Pfam" id="PF13456"/>
    </source>
</evidence>
<dbReference type="SUPFAM" id="SSF53098">
    <property type="entry name" value="Ribonuclease H-like"/>
    <property type="match status" value="1"/>
</dbReference>